<dbReference type="RefSeq" id="XP_024734827.1">
    <property type="nucleotide sequence ID" value="XM_024875135.1"/>
</dbReference>
<accession>A0A2J6T4R0</accession>
<dbReference type="InParanoid" id="A0A2J6T4R0"/>
<organism evidence="3 4">
    <name type="scientific">Hyaloscypha bicolor E</name>
    <dbReference type="NCBI Taxonomy" id="1095630"/>
    <lineage>
        <taxon>Eukaryota</taxon>
        <taxon>Fungi</taxon>
        <taxon>Dikarya</taxon>
        <taxon>Ascomycota</taxon>
        <taxon>Pezizomycotina</taxon>
        <taxon>Leotiomycetes</taxon>
        <taxon>Helotiales</taxon>
        <taxon>Hyaloscyphaceae</taxon>
        <taxon>Hyaloscypha</taxon>
        <taxon>Hyaloscypha bicolor</taxon>
    </lineage>
</organism>
<evidence type="ECO:0000313" key="4">
    <source>
        <dbReference type="Proteomes" id="UP000235371"/>
    </source>
</evidence>
<dbReference type="GeneID" id="36583215"/>
<dbReference type="Gene3D" id="3.90.190.10">
    <property type="entry name" value="Protein tyrosine phosphatase superfamily"/>
    <property type="match status" value="1"/>
</dbReference>
<dbReference type="STRING" id="1095630.A0A2J6T4R0"/>
<feature type="domain" description="Swiss Army Knife protein DSP-PTPase phosphatase" evidence="2">
    <location>
        <begin position="34"/>
        <end position="126"/>
    </location>
</feature>
<dbReference type="EMBL" id="KZ613843">
    <property type="protein sequence ID" value="PMD57923.1"/>
    <property type="molecule type" value="Genomic_DNA"/>
</dbReference>
<dbReference type="SUPFAM" id="SSF52799">
    <property type="entry name" value="(Phosphotyrosine protein) phosphatases II"/>
    <property type="match status" value="1"/>
</dbReference>
<keyword evidence="4" id="KW-1185">Reference proteome</keyword>
<evidence type="ECO:0000313" key="3">
    <source>
        <dbReference type="EMBL" id="PMD57923.1"/>
    </source>
</evidence>
<gene>
    <name evidence="3" type="ORF">K444DRAFT_533259</name>
</gene>
<evidence type="ECO:0000256" key="1">
    <source>
        <dbReference type="ARBA" id="ARBA00022801"/>
    </source>
</evidence>
<dbReference type="Proteomes" id="UP000235371">
    <property type="component" value="Unassembled WGS sequence"/>
</dbReference>
<evidence type="ECO:0000259" key="2">
    <source>
        <dbReference type="Pfam" id="PF22784"/>
    </source>
</evidence>
<sequence>AGFYRFKWVKGHIPDTDRLARSSAPHYVDKDSDQNLTNESIKFLKDNKIEHVISLNSQANNEAIKKKLKDNNIAYTPLPVKDFTAPTSDDLKKGKEEYKKHRAGTLVWCGYRHGRTGTMVSGLQIYAEKDKKSSTRMSHDDYRKNYVEQMHDGKSTGQYEVLAQLQQG</sequence>
<reference evidence="3 4" key="1">
    <citation type="submission" date="2016-04" db="EMBL/GenBank/DDBJ databases">
        <title>A degradative enzymes factory behind the ericoid mycorrhizal symbiosis.</title>
        <authorList>
            <consortium name="DOE Joint Genome Institute"/>
            <person name="Martino E."/>
            <person name="Morin E."/>
            <person name="Grelet G."/>
            <person name="Kuo A."/>
            <person name="Kohler A."/>
            <person name="Daghino S."/>
            <person name="Barry K."/>
            <person name="Choi C."/>
            <person name="Cichocki N."/>
            <person name="Clum A."/>
            <person name="Copeland A."/>
            <person name="Hainaut M."/>
            <person name="Haridas S."/>
            <person name="Labutti K."/>
            <person name="Lindquist E."/>
            <person name="Lipzen A."/>
            <person name="Khouja H.-R."/>
            <person name="Murat C."/>
            <person name="Ohm R."/>
            <person name="Olson A."/>
            <person name="Spatafora J."/>
            <person name="Veneault-Fourrey C."/>
            <person name="Henrissat B."/>
            <person name="Grigoriev I."/>
            <person name="Martin F."/>
            <person name="Perotto S."/>
        </authorList>
    </citation>
    <scope>NUCLEOTIDE SEQUENCE [LARGE SCALE GENOMIC DNA]</scope>
    <source>
        <strain evidence="3 4">E</strain>
    </source>
</reference>
<dbReference type="Pfam" id="PF22784">
    <property type="entry name" value="PTP-SAK"/>
    <property type="match status" value="1"/>
</dbReference>
<proteinExistence type="predicted"/>
<keyword evidence="1" id="KW-0378">Hydrolase</keyword>
<feature type="non-terminal residue" evidence="3">
    <location>
        <position position="1"/>
    </location>
</feature>
<dbReference type="GO" id="GO:0016791">
    <property type="term" value="F:phosphatase activity"/>
    <property type="evidence" value="ECO:0007669"/>
    <property type="project" value="UniProtKB-ARBA"/>
</dbReference>
<protein>
    <recommendedName>
        <fullName evidence="2">Swiss Army Knife protein DSP-PTPase phosphatase domain-containing protein</fullName>
    </recommendedName>
</protein>
<dbReference type="AlphaFoldDB" id="A0A2J6T4R0"/>
<name>A0A2J6T4R0_9HELO</name>
<dbReference type="InterPro" id="IPR029021">
    <property type="entry name" value="Prot-tyrosine_phosphatase-like"/>
</dbReference>
<dbReference type="InterPro" id="IPR057023">
    <property type="entry name" value="PTP-SAK"/>
</dbReference>
<dbReference type="OrthoDB" id="432447at2759"/>